<proteinExistence type="predicted"/>
<organism evidence="1 2">
    <name type="scientific">Dickeya lacustris</name>
    <dbReference type="NCBI Taxonomy" id="2259638"/>
    <lineage>
        <taxon>Bacteria</taxon>
        <taxon>Pseudomonadati</taxon>
        <taxon>Pseudomonadota</taxon>
        <taxon>Gammaproteobacteria</taxon>
        <taxon>Enterobacterales</taxon>
        <taxon>Pectobacteriaceae</taxon>
        <taxon>Dickeya</taxon>
    </lineage>
</organism>
<accession>A0ABY8G2Q2</accession>
<protein>
    <submittedName>
        <fullName evidence="1">Uncharacterized protein</fullName>
    </submittedName>
</protein>
<dbReference type="EMBL" id="CP114280">
    <property type="protein sequence ID" value="WFN54210.1"/>
    <property type="molecule type" value="Genomic_DNA"/>
</dbReference>
<name>A0ABY8G2Q2_9GAMM</name>
<keyword evidence="2" id="KW-1185">Reference proteome</keyword>
<evidence type="ECO:0000313" key="1">
    <source>
        <dbReference type="EMBL" id="WFN54210.1"/>
    </source>
</evidence>
<gene>
    <name evidence="1" type="ORF">O1Q98_10895</name>
</gene>
<dbReference type="RefSeq" id="WP_125261098.1">
    <property type="nucleotide sequence ID" value="NZ_CP114280.1"/>
</dbReference>
<evidence type="ECO:0000313" key="2">
    <source>
        <dbReference type="Proteomes" id="UP001219630"/>
    </source>
</evidence>
<dbReference type="Proteomes" id="UP001219630">
    <property type="component" value="Chromosome"/>
</dbReference>
<sequence>MKYFAPIISSSTLIKSKIILQQRIRDKGKWRMLTLLSHNHYGDEHDLLPAIDVLTAMAQQPRQKKPASRREK</sequence>
<reference evidence="1 2" key="1">
    <citation type="submission" date="2022-12" db="EMBL/GenBank/DDBJ databases">
        <title>Complete genome sequencing of Dickeya lacustris type strain LMG30899.</title>
        <authorList>
            <person name="Dobhal S."/>
            <person name="Arizala D."/>
            <person name="Arif M."/>
        </authorList>
    </citation>
    <scope>NUCLEOTIDE SEQUENCE [LARGE SCALE GENOMIC DNA]</scope>
    <source>
        <strain evidence="1 2">LMG30899</strain>
    </source>
</reference>